<name>A0ABV5BJA2_9LEPT</name>
<sequence>MHKKITYKIVESKEPLTQEAFDPLGALGYELVSVIHYLKQDHYIYHFKLVDTH</sequence>
<evidence type="ECO:0000313" key="2">
    <source>
        <dbReference type="Proteomes" id="UP001580391"/>
    </source>
</evidence>
<accession>A0ABV5BJA2</accession>
<evidence type="ECO:0000313" key="1">
    <source>
        <dbReference type="EMBL" id="MFB5735393.1"/>
    </source>
</evidence>
<evidence type="ECO:0008006" key="3">
    <source>
        <dbReference type="Google" id="ProtNLM"/>
    </source>
</evidence>
<protein>
    <recommendedName>
        <fullName evidence="3">DUF4177 domain-containing protein</fullName>
    </recommendedName>
</protein>
<dbReference type="RefSeq" id="WP_016546881.1">
    <property type="nucleotide sequence ID" value="NZ_JBHILI010000001.1"/>
</dbReference>
<organism evidence="1 2">
    <name type="scientific">Leptospira wolffii</name>
    <dbReference type="NCBI Taxonomy" id="409998"/>
    <lineage>
        <taxon>Bacteria</taxon>
        <taxon>Pseudomonadati</taxon>
        <taxon>Spirochaetota</taxon>
        <taxon>Spirochaetia</taxon>
        <taxon>Leptospirales</taxon>
        <taxon>Leptospiraceae</taxon>
        <taxon>Leptospira</taxon>
    </lineage>
</organism>
<comment type="caution">
    <text evidence="1">The sequence shown here is derived from an EMBL/GenBank/DDBJ whole genome shotgun (WGS) entry which is preliminary data.</text>
</comment>
<dbReference type="Proteomes" id="UP001580391">
    <property type="component" value="Unassembled WGS sequence"/>
</dbReference>
<keyword evidence="2" id="KW-1185">Reference proteome</keyword>
<gene>
    <name evidence="1" type="ORF">ACE5IX_02675</name>
</gene>
<reference evidence="1 2" key="1">
    <citation type="submission" date="2024-09" db="EMBL/GenBank/DDBJ databases">
        <title>Taxonomic and Genotyping Characterization of Leptospira Strains isolated from Multiple Sources in Colombia highlights the importance of intermediate species.</title>
        <authorList>
            <person name="Torres Higuera L."/>
            <person name="Rojas Tapias D."/>
            <person name="Jimenez Velasquez S."/>
            <person name="Renjifo Ibanez C."/>
        </authorList>
    </citation>
    <scope>NUCLEOTIDE SEQUENCE [LARGE SCALE GENOMIC DNA]</scope>
    <source>
        <strain evidence="1 2">Lep080</strain>
    </source>
</reference>
<dbReference type="EMBL" id="JBHILJ010000001">
    <property type="protein sequence ID" value="MFB5735393.1"/>
    <property type="molecule type" value="Genomic_DNA"/>
</dbReference>
<proteinExistence type="predicted"/>